<sequence>MTPFSLKYLFFDNQKSYQLYISLYTNQQITLNRLYD</sequence>
<dbReference type="EMBL" id="GBXM01052215">
    <property type="protein sequence ID" value="JAH56362.1"/>
    <property type="molecule type" value="Transcribed_RNA"/>
</dbReference>
<evidence type="ECO:0000313" key="1">
    <source>
        <dbReference type="EMBL" id="JAH56362.1"/>
    </source>
</evidence>
<reference evidence="1" key="1">
    <citation type="submission" date="2014-11" db="EMBL/GenBank/DDBJ databases">
        <authorList>
            <person name="Amaro Gonzalez C."/>
        </authorList>
    </citation>
    <scope>NUCLEOTIDE SEQUENCE</scope>
</reference>
<protein>
    <submittedName>
        <fullName evidence="1">Uncharacterized protein</fullName>
    </submittedName>
</protein>
<dbReference type="AlphaFoldDB" id="A0A0E9TSD6"/>
<proteinExistence type="predicted"/>
<reference evidence="1" key="2">
    <citation type="journal article" date="2015" name="Fish Shellfish Immunol.">
        <title>Early steps in the European eel (Anguilla anguilla)-Vibrio vulnificus interaction in the gills: Role of the RtxA13 toxin.</title>
        <authorList>
            <person name="Callol A."/>
            <person name="Pajuelo D."/>
            <person name="Ebbesson L."/>
            <person name="Teles M."/>
            <person name="MacKenzie S."/>
            <person name="Amaro C."/>
        </authorList>
    </citation>
    <scope>NUCLEOTIDE SEQUENCE</scope>
</reference>
<accession>A0A0E9TSD6</accession>
<organism evidence="1">
    <name type="scientific">Anguilla anguilla</name>
    <name type="common">European freshwater eel</name>
    <name type="synonym">Muraena anguilla</name>
    <dbReference type="NCBI Taxonomy" id="7936"/>
    <lineage>
        <taxon>Eukaryota</taxon>
        <taxon>Metazoa</taxon>
        <taxon>Chordata</taxon>
        <taxon>Craniata</taxon>
        <taxon>Vertebrata</taxon>
        <taxon>Euteleostomi</taxon>
        <taxon>Actinopterygii</taxon>
        <taxon>Neopterygii</taxon>
        <taxon>Teleostei</taxon>
        <taxon>Anguilliformes</taxon>
        <taxon>Anguillidae</taxon>
        <taxon>Anguilla</taxon>
    </lineage>
</organism>
<name>A0A0E9TSD6_ANGAN</name>